<organism evidence="1">
    <name type="scientific">Arion vulgaris</name>
    <dbReference type="NCBI Taxonomy" id="1028688"/>
    <lineage>
        <taxon>Eukaryota</taxon>
        <taxon>Metazoa</taxon>
        <taxon>Spiralia</taxon>
        <taxon>Lophotrochozoa</taxon>
        <taxon>Mollusca</taxon>
        <taxon>Gastropoda</taxon>
        <taxon>Heterobranchia</taxon>
        <taxon>Euthyneura</taxon>
        <taxon>Panpulmonata</taxon>
        <taxon>Eupulmonata</taxon>
        <taxon>Stylommatophora</taxon>
        <taxon>Helicina</taxon>
        <taxon>Arionoidea</taxon>
        <taxon>Arionidae</taxon>
        <taxon>Arion</taxon>
    </lineage>
</organism>
<evidence type="ECO:0000313" key="1">
    <source>
        <dbReference type="EMBL" id="CEK68638.1"/>
    </source>
</evidence>
<accession>A0A0B6ZJD8</accession>
<sequence>NPQSSEQQTNILNTSPKRPTNIMDDFVNFIPTVFTSQVVFWYQNEAGST</sequence>
<name>A0A0B6ZJD8_9EUPU</name>
<reference evidence="1" key="1">
    <citation type="submission" date="2014-12" db="EMBL/GenBank/DDBJ databases">
        <title>Insight into the proteome of Arion vulgaris.</title>
        <authorList>
            <person name="Aradska J."/>
            <person name="Bulat T."/>
            <person name="Smidak R."/>
            <person name="Sarate P."/>
            <person name="Gangsoo J."/>
            <person name="Sialana F."/>
            <person name="Bilban M."/>
            <person name="Lubec G."/>
        </authorList>
    </citation>
    <scope>NUCLEOTIDE SEQUENCE</scope>
    <source>
        <tissue evidence="1">Skin</tissue>
    </source>
</reference>
<dbReference type="EMBL" id="HACG01021773">
    <property type="protein sequence ID" value="CEK68638.1"/>
    <property type="molecule type" value="Transcribed_RNA"/>
</dbReference>
<protein>
    <submittedName>
        <fullName evidence="1">Uncharacterized protein</fullName>
    </submittedName>
</protein>
<gene>
    <name evidence="1" type="primary">ORF67097</name>
</gene>
<feature type="non-terminal residue" evidence="1">
    <location>
        <position position="1"/>
    </location>
</feature>
<dbReference type="AlphaFoldDB" id="A0A0B6ZJD8"/>
<proteinExistence type="predicted"/>